<evidence type="ECO:0000256" key="1">
    <source>
        <dbReference type="SAM" id="Phobius"/>
    </source>
</evidence>
<dbReference type="Pfam" id="PF11772">
    <property type="entry name" value="EpuA"/>
    <property type="match status" value="1"/>
</dbReference>
<gene>
    <name evidence="2" type="ORF">EJP77_06505</name>
</gene>
<dbReference type="EMBL" id="RZNX01000002">
    <property type="protein sequence ID" value="RUT33298.1"/>
    <property type="molecule type" value="Genomic_DNA"/>
</dbReference>
<dbReference type="Proteomes" id="UP000272464">
    <property type="component" value="Unassembled WGS sequence"/>
</dbReference>
<organism evidence="2 3">
    <name type="scientific">Paenibacillus zeisoli</name>
    <dbReference type="NCBI Taxonomy" id="2496267"/>
    <lineage>
        <taxon>Bacteria</taxon>
        <taxon>Bacillati</taxon>
        <taxon>Bacillota</taxon>
        <taxon>Bacilli</taxon>
        <taxon>Bacillales</taxon>
        <taxon>Paenibacillaceae</taxon>
        <taxon>Paenibacillus</taxon>
    </lineage>
</organism>
<keyword evidence="1" id="KW-0472">Membrane</keyword>
<evidence type="ECO:0000313" key="2">
    <source>
        <dbReference type="EMBL" id="RUT33298.1"/>
    </source>
</evidence>
<accession>A0A433XH16</accession>
<sequence length="66" mass="7557">MSQESKPAAKRPALRRSLFILLLLFILFLALFGGMIVGYVVLGKQSLSEVFQWSTWRHVYDLVFAP</sequence>
<keyword evidence="1" id="KW-0812">Transmembrane</keyword>
<protein>
    <submittedName>
        <fullName evidence="2">DNA-directed RNA polymerase subunit beta</fullName>
    </submittedName>
</protein>
<dbReference type="RefSeq" id="WP_127198413.1">
    <property type="nucleotide sequence ID" value="NZ_RZNX01000002.1"/>
</dbReference>
<reference evidence="2 3" key="1">
    <citation type="submission" date="2018-12" db="EMBL/GenBank/DDBJ databases">
        <authorList>
            <person name="Sun L."/>
            <person name="Chen Z."/>
        </authorList>
    </citation>
    <scope>NUCLEOTIDE SEQUENCE [LARGE SCALE GENOMIC DNA]</scope>
    <source>
        <strain evidence="2 3">3-5-3</strain>
    </source>
</reference>
<keyword evidence="2" id="KW-0240">DNA-directed RNA polymerase</keyword>
<name>A0A433XH16_9BACL</name>
<feature type="transmembrane region" description="Helical" evidence="1">
    <location>
        <begin position="20"/>
        <end position="42"/>
    </location>
</feature>
<dbReference type="OrthoDB" id="2990424at2"/>
<dbReference type="AlphaFoldDB" id="A0A433XH16"/>
<dbReference type="GO" id="GO:0000428">
    <property type="term" value="C:DNA-directed RNA polymerase complex"/>
    <property type="evidence" value="ECO:0007669"/>
    <property type="project" value="UniProtKB-KW"/>
</dbReference>
<comment type="caution">
    <text evidence="2">The sequence shown here is derived from an EMBL/GenBank/DDBJ whole genome shotgun (WGS) entry which is preliminary data.</text>
</comment>
<dbReference type="InterPro" id="IPR024596">
    <property type="entry name" value="RNApol_su_b/EpuA"/>
</dbReference>
<proteinExistence type="predicted"/>
<keyword evidence="1" id="KW-1133">Transmembrane helix</keyword>
<keyword evidence="2" id="KW-0804">Transcription</keyword>
<evidence type="ECO:0000313" key="3">
    <source>
        <dbReference type="Proteomes" id="UP000272464"/>
    </source>
</evidence>
<keyword evidence="3" id="KW-1185">Reference proteome</keyword>